<dbReference type="EMBL" id="CP009896">
    <property type="protein sequence ID" value="AIY16297.1"/>
    <property type="molecule type" value="Genomic_DNA"/>
</dbReference>
<gene>
    <name evidence="1" type="ORF">KR76_05165</name>
</gene>
<dbReference type="OrthoDB" id="3788204at2"/>
<evidence type="ECO:0000313" key="2">
    <source>
        <dbReference type="Proteomes" id="UP000030300"/>
    </source>
</evidence>
<dbReference type="GeneID" id="96608339"/>
<dbReference type="RefSeq" id="WP_038677086.1">
    <property type="nucleotide sequence ID" value="NZ_BJMC01000003.1"/>
</dbReference>
<accession>A0A0J9YH43</accession>
<evidence type="ECO:0000313" key="1">
    <source>
        <dbReference type="EMBL" id="AIY16297.1"/>
    </source>
</evidence>
<proteinExistence type="predicted"/>
<sequence>MRPQRITQYDLDRAHWATGYRLPRQMPEDLQELPDLLDDLPGKAIATVYGEIDDLNGRVPPRTYATPWARETVYFYGDDGRWRVLHLEDLGLPAAGWQGSDSYGAGALSPDGRWWATKSLRGSVVLDLATGELHRGPASQTAVGYQWTGDSQRVHITNQGIGPGQWAAAPRFGKPRPASGTIYPYAGGYAQFDPQRATPPLTYGFYNNNDRLVRTAVVGEGVLGPPFVYRDAGESSVEYGYLRAVSSDGKSAGFLSSAAMSGKEYSTELTVVAIESGSVTSRAQFSARLISGVDFFEGDHWMLDPGVGDLGYEAFPGVRYVWDARTGSVRKLIDLTLDDSEYRIYDLSYARNLLVGRRP</sequence>
<organism evidence="1 2">
    <name type="scientific">Nocardioides simplex</name>
    <name type="common">Arthrobacter simplex</name>
    <dbReference type="NCBI Taxonomy" id="2045"/>
    <lineage>
        <taxon>Bacteria</taxon>
        <taxon>Bacillati</taxon>
        <taxon>Actinomycetota</taxon>
        <taxon>Actinomycetes</taxon>
        <taxon>Propionibacteriales</taxon>
        <taxon>Nocardioidaceae</taxon>
        <taxon>Pimelobacter</taxon>
    </lineage>
</organism>
<name>A0A0J9YH43_NOCSI</name>
<dbReference type="STRING" id="2045.KR76_05165"/>
<reference evidence="1 2" key="1">
    <citation type="journal article" date="2015" name="Genome Announc.">
        <title>Complete Genome Sequence of Steroid-Transforming Nocardioides simplex VKM Ac-2033D.</title>
        <authorList>
            <person name="Shtratnikova V.Y."/>
            <person name="Schelkunov M.I."/>
            <person name="Pekov Y.A."/>
            <person name="Fokina V.V."/>
            <person name="Logacheva M.D."/>
            <person name="Sokolov S.L."/>
            <person name="Bragin E.Y."/>
            <person name="Ashapkin V.V."/>
            <person name="Donova M.V."/>
        </authorList>
    </citation>
    <scope>NUCLEOTIDE SEQUENCE [LARGE SCALE GENOMIC DNA]</scope>
    <source>
        <strain evidence="1 2">VKM Ac-2033D</strain>
    </source>
</reference>
<dbReference type="Proteomes" id="UP000030300">
    <property type="component" value="Chromosome"/>
</dbReference>
<dbReference type="KEGG" id="psim:KR76_05165"/>
<protein>
    <submittedName>
        <fullName evidence="1">Uncharacterized protein</fullName>
    </submittedName>
</protein>
<dbReference type="AlphaFoldDB" id="A0A0J9YH43"/>
<dbReference type="SUPFAM" id="SSF50993">
    <property type="entry name" value="Peptidase/esterase 'gauge' domain"/>
    <property type="match status" value="1"/>
</dbReference>
<keyword evidence="2" id="KW-1185">Reference proteome</keyword>